<organism evidence="1 2">
    <name type="scientific">Auricularia subglabra (strain TFB-10046 / SS5)</name>
    <name type="common">White-rot fungus</name>
    <name type="synonym">Auricularia delicata (strain TFB10046)</name>
    <dbReference type="NCBI Taxonomy" id="717982"/>
    <lineage>
        <taxon>Eukaryota</taxon>
        <taxon>Fungi</taxon>
        <taxon>Dikarya</taxon>
        <taxon>Basidiomycota</taxon>
        <taxon>Agaricomycotina</taxon>
        <taxon>Agaricomycetes</taxon>
        <taxon>Auriculariales</taxon>
        <taxon>Auriculariaceae</taxon>
        <taxon>Auricularia</taxon>
    </lineage>
</organism>
<reference evidence="2" key="1">
    <citation type="journal article" date="2012" name="Science">
        <title>The Paleozoic origin of enzymatic lignin decomposition reconstructed from 31 fungal genomes.</title>
        <authorList>
            <person name="Floudas D."/>
            <person name="Binder M."/>
            <person name="Riley R."/>
            <person name="Barry K."/>
            <person name="Blanchette R.A."/>
            <person name="Henrissat B."/>
            <person name="Martinez A.T."/>
            <person name="Otillar R."/>
            <person name="Spatafora J.W."/>
            <person name="Yadav J.S."/>
            <person name="Aerts A."/>
            <person name="Benoit I."/>
            <person name="Boyd A."/>
            <person name="Carlson A."/>
            <person name="Copeland A."/>
            <person name="Coutinho P.M."/>
            <person name="de Vries R.P."/>
            <person name="Ferreira P."/>
            <person name="Findley K."/>
            <person name="Foster B."/>
            <person name="Gaskell J."/>
            <person name="Glotzer D."/>
            <person name="Gorecki P."/>
            <person name="Heitman J."/>
            <person name="Hesse C."/>
            <person name="Hori C."/>
            <person name="Igarashi K."/>
            <person name="Jurgens J.A."/>
            <person name="Kallen N."/>
            <person name="Kersten P."/>
            <person name="Kohler A."/>
            <person name="Kuees U."/>
            <person name="Kumar T.K.A."/>
            <person name="Kuo A."/>
            <person name="LaButti K."/>
            <person name="Larrondo L.F."/>
            <person name="Lindquist E."/>
            <person name="Ling A."/>
            <person name="Lombard V."/>
            <person name="Lucas S."/>
            <person name="Lundell T."/>
            <person name="Martin R."/>
            <person name="McLaughlin D.J."/>
            <person name="Morgenstern I."/>
            <person name="Morin E."/>
            <person name="Murat C."/>
            <person name="Nagy L.G."/>
            <person name="Nolan M."/>
            <person name="Ohm R.A."/>
            <person name="Patyshakuliyeva A."/>
            <person name="Rokas A."/>
            <person name="Ruiz-Duenas F.J."/>
            <person name="Sabat G."/>
            <person name="Salamov A."/>
            <person name="Samejima M."/>
            <person name="Schmutz J."/>
            <person name="Slot J.C."/>
            <person name="St John F."/>
            <person name="Stenlid J."/>
            <person name="Sun H."/>
            <person name="Sun S."/>
            <person name="Syed K."/>
            <person name="Tsang A."/>
            <person name="Wiebenga A."/>
            <person name="Young D."/>
            <person name="Pisabarro A."/>
            <person name="Eastwood D.C."/>
            <person name="Martin F."/>
            <person name="Cullen D."/>
            <person name="Grigoriev I.V."/>
            <person name="Hibbett D.S."/>
        </authorList>
    </citation>
    <scope>NUCLEOTIDE SEQUENCE [LARGE SCALE GENOMIC DNA]</scope>
    <source>
        <strain evidence="2">TFB10046</strain>
    </source>
</reference>
<dbReference type="AlphaFoldDB" id="J0D1P8"/>
<accession>J0D1P8</accession>
<name>J0D1P8_AURST</name>
<dbReference type="InParanoid" id="J0D1P8"/>
<protein>
    <submittedName>
        <fullName evidence="1">Uncharacterized protein</fullName>
    </submittedName>
</protein>
<proteinExistence type="predicted"/>
<dbReference type="KEGG" id="adl:AURDEDRAFT_171210"/>
<evidence type="ECO:0000313" key="1">
    <source>
        <dbReference type="EMBL" id="EJD39761.1"/>
    </source>
</evidence>
<dbReference type="Proteomes" id="UP000006514">
    <property type="component" value="Unassembled WGS sequence"/>
</dbReference>
<dbReference type="EMBL" id="JH687810">
    <property type="protein sequence ID" value="EJD39761.1"/>
    <property type="molecule type" value="Genomic_DNA"/>
</dbReference>
<evidence type="ECO:0000313" key="2">
    <source>
        <dbReference type="Proteomes" id="UP000006514"/>
    </source>
</evidence>
<keyword evidence="2" id="KW-1185">Reference proteome</keyword>
<gene>
    <name evidence="1" type="ORF">AURDEDRAFT_171210</name>
</gene>
<sequence length="127" mass="15328">MSLLWQAYRRAWPRLQKPQPGESFSEYAHRMREAYMNDKAVLEYWEEIDFYYALRALCSRSLWPAFEEHWNLRNPEVPGEGYYARRQRRSDAYKAYARGLSRAERATRKRVLALEVLKDLLYETADL</sequence>